<evidence type="ECO:0000313" key="2">
    <source>
        <dbReference type="EMBL" id="KAK4094391.1"/>
    </source>
</evidence>
<evidence type="ECO:0000313" key="3">
    <source>
        <dbReference type="Proteomes" id="UP001287286"/>
    </source>
</evidence>
<proteinExistence type="predicted"/>
<feature type="compositionally biased region" description="Low complexity" evidence="1">
    <location>
        <begin position="40"/>
        <end position="50"/>
    </location>
</feature>
<dbReference type="EMBL" id="JAWRVI010000003">
    <property type="protein sequence ID" value="KAK4094391.1"/>
    <property type="molecule type" value="Genomic_DNA"/>
</dbReference>
<feature type="region of interest" description="Disordered" evidence="1">
    <location>
        <begin position="164"/>
        <end position="230"/>
    </location>
</feature>
<protein>
    <submittedName>
        <fullName evidence="2">Uncharacterized protein</fullName>
    </submittedName>
</protein>
<feature type="region of interest" description="Disordered" evidence="1">
    <location>
        <begin position="242"/>
        <end position="301"/>
    </location>
</feature>
<feature type="compositionally biased region" description="Low complexity" evidence="1">
    <location>
        <begin position="717"/>
        <end position="741"/>
    </location>
</feature>
<feature type="region of interest" description="Disordered" evidence="1">
    <location>
        <begin position="28"/>
        <end position="111"/>
    </location>
</feature>
<feature type="compositionally biased region" description="Acidic residues" evidence="1">
    <location>
        <begin position="769"/>
        <end position="779"/>
    </location>
</feature>
<accession>A0ABR0CD92</accession>
<organism evidence="2 3">
    <name type="scientific">Purpureocillium lilacinum</name>
    <name type="common">Paecilomyces lilacinus</name>
    <dbReference type="NCBI Taxonomy" id="33203"/>
    <lineage>
        <taxon>Eukaryota</taxon>
        <taxon>Fungi</taxon>
        <taxon>Dikarya</taxon>
        <taxon>Ascomycota</taxon>
        <taxon>Pezizomycotina</taxon>
        <taxon>Sordariomycetes</taxon>
        <taxon>Hypocreomycetidae</taxon>
        <taxon>Hypocreales</taxon>
        <taxon>Ophiocordycipitaceae</taxon>
        <taxon>Purpureocillium</taxon>
    </lineage>
</organism>
<feature type="compositionally biased region" description="Polar residues" evidence="1">
    <location>
        <begin position="195"/>
        <end position="227"/>
    </location>
</feature>
<feature type="region of interest" description="Disordered" evidence="1">
    <location>
        <begin position="634"/>
        <end position="659"/>
    </location>
</feature>
<comment type="caution">
    <text evidence="2">The sequence shown here is derived from an EMBL/GenBank/DDBJ whole genome shotgun (WGS) entry which is preliminary data.</text>
</comment>
<feature type="compositionally biased region" description="Pro residues" evidence="1">
    <location>
        <begin position="257"/>
        <end position="267"/>
    </location>
</feature>
<reference evidence="2 3" key="1">
    <citation type="journal article" date="2024" name="Microbiol. Resour. Announc.">
        <title>Genome annotations for the ascomycete fungi Trichoderma harzianum, Trichoderma aggressivum, and Purpureocillium lilacinum.</title>
        <authorList>
            <person name="Beijen E.P.W."/>
            <person name="Ohm R.A."/>
        </authorList>
    </citation>
    <scope>NUCLEOTIDE SEQUENCE [LARGE SCALE GENOMIC DNA]</scope>
    <source>
        <strain evidence="2 3">CBS 150709</strain>
    </source>
</reference>
<keyword evidence="3" id="KW-1185">Reference proteome</keyword>
<dbReference type="Proteomes" id="UP001287286">
    <property type="component" value="Unassembled WGS sequence"/>
</dbReference>
<name>A0ABR0CD92_PURLI</name>
<gene>
    <name evidence="2" type="ORF">Purlil1_996</name>
</gene>
<sequence>MQVTICLPQGDETGSICRNLIAPRWGDAARRPRTPGASGGARWSAARPSANTTSVRRWTRGPLPDANSTCLEPALGLDRLLGRGGPGHGQDSGVRSRSPHTQVVEKRGIGARDWRGTHRRTSLGAVVPMVPSIHLGPGRTEVALGRRMDLMAASLLPPVPIRHRHAAQASPSPRPDVAQSAHPPRDPHHDGILRQLSTSHTANMQTSNPRPANTRNGTPATNATGQSLLPMADPQIITDTALGPITGQRPTAIMPARRPPGWPPRRCPSPTAFCPARTDRPTRAPRSAAQRRKRTNACPPPVPLLFRDRPLDSPGLCAGAALPVWTPVCLFACLPACLPSATRPRFISPLLLPQSLSPRQRTRPGQRFYPEPIISHQGMSAPPAQRAARAPMRRATQRSRPSIRPHFRLCSEVGRPPLPGRSCHSLHLSTGAPQWPGGFDVPRARRGRRTRYIYTARPLCDNLAVSLTLPRVSRPACFRVRSGAVLCAWTLYKIIVLLLTCALRALPFFACAADPKHTRSLPFLLSTGRAQLPRHPLAAQRDRLTAKQPPSGPWCGQHPHSLLSEPSPDIVAAVSHSAVLTSPVCLHTRPPLVSTRPRHVMRTSSPHGIQCLSSTTLLTPRHEWLEARSGVVAGMPDASSRQEPSYDGMDASNDPRAADRVPVSMEAGPSRCHMESSFLNILHSTGFAEWAARAEAQNQQLGVTTPAWPADRETGTSSSSDGKSRKSSASSRSSNKSSSAKKGPRSRKPKDGEGKGKSRASRSKRTEESVEEDEEMDAEAYERENFVPHYSNYNTMDAELNILKRHLMQRGGFS</sequence>
<feature type="compositionally biased region" description="Basic and acidic residues" evidence="1">
    <location>
        <begin position="183"/>
        <end position="192"/>
    </location>
</feature>
<feature type="region of interest" description="Disordered" evidence="1">
    <location>
        <begin position="702"/>
        <end position="792"/>
    </location>
</feature>
<evidence type="ECO:0000256" key="1">
    <source>
        <dbReference type="SAM" id="MobiDB-lite"/>
    </source>
</evidence>